<dbReference type="RefSeq" id="WP_060814721.1">
    <property type="nucleotide sequence ID" value="NZ_JARPZM010000019.1"/>
</dbReference>
<accession>A0A376H173</accession>
<reference evidence="1" key="2">
    <citation type="submission" date="2023-03" db="EMBL/GenBank/DDBJ databases">
        <authorList>
            <person name="Shen W."/>
            <person name="Cai J."/>
        </authorList>
    </citation>
    <scope>NUCLEOTIDE SEQUENCE</scope>
    <source>
        <strain evidence="1">K69-2</strain>
    </source>
</reference>
<proteinExistence type="predicted"/>
<keyword evidence="3" id="KW-1185">Reference proteome</keyword>
<organism evidence="2 3">
    <name type="scientific">Enterococcus gallinarum</name>
    <dbReference type="NCBI Taxonomy" id="1353"/>
    <lineage>
        <taxon>Bacteria</taxon>
        <taxon>Bacillati</taxon>
        <taxon>Bacillota</taxon>
        <taxon>Bacilli</taxon>
        <taxon>Lactobacillales</taxon>
        <taxon>Enterococcaceae</taxon>
        <taxon>Enterococcus</taxon>
    </lineage>
</organism>
<dbReference type="EMBL" id="JARPZN010000026">
    <property type="protein sequence ID" value="MDT2691971.1"/>
    <property type="molecule type" value="Genomic_DNA"/>
</dbReference>
<evidence type="ECO:0000313" key="3">
    <source>
        <dbReference type="Proteomes" id="UP000254807"/>
    </source>
</evidence>
<reference evidence="2 3" key="1">
    <citation type="submission" date="2018-06" db="EMBL/GenBank/DDBJ databases">
        <authorList>
            <consortium name="Pathogen Informatics"/>
            <person name="Doyle S."/>
        </authorList>
    </citation>
    <scope>NUCLEOTIDE SEQUENCE [LARGE SCALE GENOMIC DNA]</scope>
    <source>
        <strain evidence="2 3">NCTC12360</strain>
    </source>
</reference>
<dbReference type="Proteomes" id="UP001183682">
    <property type="component" value="Unassembled WGS sequence"/>
</dbReference>
<evidence type="ECO:0000313" key="1">
    <source>
        <dbReference type="EMBL" id="MDT2691971.1"/>
    </source>
</evidence>
<gene>
    <name evidence="2" type="ORF">NCTC12360_00568</name>
    <name evidence="1" type="ORF">P7E30_17505</name>
</gene>
<dbReference type="OrthoDB" id="2187333at2"/>
<dbReference type="AlphaFoldDB" id="A0A376H173"/>
<protein>
    <submittedName>
        <fullName evidence="2">Uncharacterized protein</fullName>
    </submittedName>
</protein>
<name>A0A376H173_ENTGA</name>
<sequence length="63" mass="7701">MFNELDFEREYREKAIERFLENLHVIEQKVGMEVQAQGWKYVKTAQRTVIFTFGEMTFSRKCY</sequence>
<dbReference type="Proteomes" id="UP000254807">
    <property type="component" value="Unassembled WGS sequence"/>
</dbReference>
<dbReference type="EMBL" id="UFYW01000001">
    <property type="protein sequence ID" value="STD82148.1"/>
    <property type="molecule type" value="Genomic_DNA"/>
</dbReference>
<evidence type="ECO:0000313" key="2">
    <source>
        <dbReference type="EMBL" id="STD82148.1"/>
    </source>
</evidence>